<feature type="transmembrane region" description="Helical" evidence="1">
    <location>
        <begin position="337"/>
        <end position="360"/>
    </location>
</feature>
<dbReference type="EMBL" id="FWFP01000007">
    <property type="protein sequence ID" value="SLN54489.1"/>
    <property type="molecule type" value="Genomic_DNA"/>
</dbReference>
<organism evidence="2 3">
    <name type="scientific">Ruegeria meonggei</name>
    <dbReference type="NCBI Taxonomy" id="1446476"/>
    <lineage>
        <taxon>Bacteria</taxon>
        <taxon>Pseudomonadati</taxon>
        <taxon>Pseudomonadota</taxon>
        <taxon>Alphaproteobacteria</taxon>
        <taxon>Rhodobacterales</taxon>
        <taxon>Roseobacteraceae</taxon>
        <taxon>Ruegeria</taxon>
    </lineage>
</organism>
<gene>
    <name evidence="2" type="ORF">RUM8411_02641</name>
</gene>
<feature type="transmembrane region" description="Helical" evidence="1">
    <location>
        <begin position="173"/>
        <end position="192"/>
    </location>
</feature>
<dbReference type="AlphaFoldDB" id="A0A1X6ZL94"/>
<dbReference type="SUPFAM" id="SSF103473">
    <property type="entry name" value="MFS general substrate transporter"/>
    <property type="match status" value="1"/>
</dbReference>
<sequence>MAAARPTNPWLILLGLALGVSISNAFGRFAYGLILPSMKSSLGWSLTQSGWLNTANSIGYIVGSILTLLLIRHFSPSRLFASGTVATALCLLATGFDESLVFQTACRTLVGLFGALSFVSGGVLAASLFQSHARKNALAIALYFGGGGGFGIALCGATLPTMLDAFGPQYWDWAWIGVGLAALVICPFSVWASTELNETEHDAALPSIPPVRRMLGQLGGYALFGLGYIVYVTFISVWMKEQHSSVLLTTATWMVLGFSIMASPFVWRGVLARFSSGMPLALILSGVALGSALPILVPSGYGLILSALVFGLSVFMPPTAVTSFVRQNVEQPDWGATISFFTVIFAISQALGPIGAGVIGDITGEIGDSLVVASAVLLVGALCAAMQKPLIREAAKPS</sequence>
<keyword evidence="1" id="KW-1133">Transmembrane helix</keyword>
<accession>A0A1X6ZL94</accession>
<feature type="transmembrane region" description="Helical" evidence="1">
    <location>
        <begin position="245"/>
        <end position="267"/>
    </location>
</feature>
<evidence type="ECO:0000313" key="3">
    <source>
        <dbReference type="Proteomes" id="UP000193778"/>
    </source>
</evidence>
<dbReference type="Gene3D" id="1.20.1250.20">
    <property type="entry name" value="MFS general substrate transporter like domains"/>
    <property type="match status" value="2"/>
</dbReference>
<dbReference type="PANTHER" id="PTHR23537:SF1">
    <property type="entry name" value="SUGAR TRANSPORTER"/>
    <property type="match status" value="1"/>
</dbReference>
<feature type="transmembrane region" description="Helical" evidence="1">
    <location>
        <begin position="108"/>
        <end position="129"/>
    </location>
</feature>
<dbReference type="InterPro" id="IPR036259">
    <property type="entry name" value="MFS_trans_sf"/>
</dbReference>
<dbReference type="Proteomes" id="UP000193778">
    <property type="component" value="Unassembled WGS sequence"/>
</dbReference>
<feature type="transmembrane region" description="Helical" evidence="1">
    <location>
        <begin position="279"/>
        <end position="297"/>
    </location>
</feature>
<feature type="transmembrane region" description="Helical" evidence="1">
    <location>
        <begin position="366"/>
        <end position="386"/>
    </location>
</feature>
<dbReference type="InterPro" id="IPR010645">
    <property type="entry name" value="MFS_4"/>
</dbReference>
<keyword evidence="1" id="KW-0812">Transmembrane</keyword>
<reference evidence="3" key="1">
    <citation type="submission" date="2017-03" db="EMBL/GenBank/DDBJ databases">
        <authorList>
            <person name="Rodrigo-Torres L."/>
            <person name="Arahal R.D."/>
            <person name="Lucena T."/>
        </authorList>
    </citation>
    <scope>NUCLEOTIDE SEQUENCE [LARGE SCALE GENOMIC DNA]</scope>
    <source>
        <strain evidence="3">CECT 8411</strain>
    </source>
</reference>
<feature type="transmembrane region" description="Helical" evidence="1">
    <location>
        <begin position="78"/>
        <end position="96"/>
    </location>
</feature>
<keyword evidence="3" id="KW-1185">Reference proteome</keyword>
<dbReference type="GO" id="GO:0005886">
    <property type="term" value="C:plasma membrane"/>
    <property type="evidence" value="ECO:0007669"/>
    <property type="project" value="TreeGrafter"/>
</dbReference>
<protein>
    <submittedName>
        <fullName evidence="2">Major Facilitator Superfamily protein</fullName>
    </submittedName>
</protein>
<dbReference type="PANTHER" id="PTHR23537">
    <property type="match status" value="1"/>
</dbReference>
<feature type="transmembrane region" description="Helical" evidence="1">
    <location>
        <begin position="141"/>
        <end position="161"/>
    </location>
</feature>
<dbReference type="RefSeq" id="WP_234995222.1">
    <property type="nucleotide sequence ID" value="NZ_FWFP01000007.1"/>
</dbReference>
<evidence type="ECO:0000313" key="2">
    <source>
        <dbReference type="EMBL" id="SLN54489.1"/>
    </source>
</evidence>
<evidence type="ECO:0000256" key="1">
    <source>
        <dbReference type="SAM" id="Phobius"/>
    </source>
</evidence>
<name>A0A1X6ZL94_9RHOB</name>
<feature type="transmembrane region" description="Helical" evidence="1">
    <location>
        <begin position="303"/>
        <end position="325"/>
    </location>
</feature>
<keyword evidence="1" id="KW-0472">Membrane</keyword>
<dbReference type="Pfam" id="PF06779">
    <property type="entry name" value="MFS_4"/>
    <property type="match status" value="1"/>
</dbReference>
<proteinExistence type="predicted"/>
<feature type="transmembrane region" description="Helical" evidence="1">
    <location>
        <begin position="51"/>
        <end position="71"/>
    </location>
</feature>
<feature type="transmembrane region" description="Helical" evidence="1">
    <location>
        <begin position="218"/>
        <end position="239"/>
    </location>
</feature>